<dbReference type="AlphaFoldDB" id="A0AAN8C1K8"/>
<accession>A0AAN8C1K8</accession>
<feature type="region of interest" description="Disordered" evidence="1">
    <location>
        <begin position="112"/>
        <end position="134"/>
    </location>
</feature>
<sequence>MNRSTGSVSQMEASLSSLSREGRRCFNVRGAKMAATCADTRSGHSCWRSDQHASPGGLSVLLTNHHKVLLIEPSPLSPPLVSVWTSRVSSVSMSPTQRHTSRLQEVAGLTFRERHRDTAQPSHGFKVQEDFEDS</sequence>
<evidence type="ECO:0000256" key="1">
    <source>
        <dbReference type="SAM" id="MobiDB-lite"/>
    </source>
</evidence>
<protein>
    <submittedName>
        <fullName evidence="2">Uncharacterized protein</fullName>
    </submittedName>
</protein>
<proteinExistence type="predicted"/>
<dbReference type="Proteomes" id="UP001331515">
    <property type="component" value="Unassembled WGS sequence"/>
</dbReference>
<organism evidence="2 3">
    <name type="scientific">Champsocephalus gunnari</name>
    <name type="common">Mackerel icefish</name>
    <dbReference type="NCBI Taxonomy" id="52237"/>
    <lineage>
        <taxon>Eukaryota</taxon>
        <taxon>Metazoa</taxon>
        <taxon>Chordata</taxon>
        <taxon>Craniata</taxon>
        <taxon>Vertebrata</taxon>
        <taxon>Euteleostomi</taxon>
        <taxon>Actinopterygii</taxon>
        <taxon>Neopterygii</taxon>
        <taxon>Teleostei</taxon>
        <taxon>Neoteleostei</taxon>
        <taxon>Acanthomorphata</taxon>
        <taxon>Eupercaria</taxon>
        <taxon>Perciformes</taxon>
        <taxon>Notothenioidei</taxon>
        <taxon>Channichthyidae</taxon>
        <taxon>Champsocephalus</taxon>
    </lineage>
</organism>
<gene>
    <name evidence="2" type="ORF">CgunFtcFv8_009295</name>
</gene>
<name>A0AAN8C1K8_CHAGU</name>
<keyword evidence="3" id="KW-1185">Reference proteome</keyword>
<evidence type="ECO:0000313" key="3">
    <source>
        <dbReference type="Proteomes" id="UP001331515"/>
    </source>
</evidence>
<dbReference type="EMBL" id="JAURVH010001534">
    <property type="protein sequence ID" value="KAK5895616.1"/>
    <property type="molecule type" value="Genomic_DNA"/>
</dbReference>
<reference evidence="2 3" key="1">
    <citation type="journal article" date="2023" name="Mol. Biol. Evol.">
        <title>Genomics of Secondarily Temperate Adaptation in the Only Non-Antarctic Icefish.</title>
        <authorList>
            <person name="Rivera-Colon A.G."/>
            <person name="Rayamajhi N."/>
            <person name="Minhas B.F."/>
            <person name="Madrigal G."/>
            <person name="Bilyk K.T."/>
            <person name="Yoon V."/>
            <person name="Hune M."/>
            <person name="Gregory S."/>
            <person name="Cheng C.H.C."/>
            <person name="Catchen J.M."/>
        </authorList>
    </citation>
    <scope>NUCLEOTIDE SEQUENCE [LARGE SCALE GENOMIC DNA]</scope>
    <source>
        <tissue evidence="2">White muscle</tissue>
    </source>
</reference>
<evidence type="ECO:0000313" key="2">
    <source>
        <dbReference type="EMBL" id="KAK5895616.1"/>
    </source>
</evidence>
<comment type="caution">
    <text evidence="2">The sequence shown here is derived from an EMBL/GenBank/DDBJ whole genome shotgun (WGS) entry which is preliminary data.</text>
</comment>